<dbReference type="Gene3D" id="3.40.50.2300">
    <property type="match status" value="1"/>
</dbReference>
<dbReference type="SUPFAM" id="SSF52172">
    <property type="entry name" value="CheY-like"/>
    <property type="match status" value="1"/>
</dbReference>
<comment type="catalytic activity">
    <reaction evidence="1">
        <text>ATP + protein L-histidine = ADP + protein N-phospho-L-histidine.</text>
        <dbReference type="EC" id="2.7.13.3"/>
    </reaction>
</comment>
<feature type="domain" description="PAS" evidence="10">
    <location>
        <begin position="133"/>
        <end position="208"/>
    </location>
</feature>
<dbReference type="Gene3D" id="3.30.565.10">
    <property type="entry name" value="Histidine kinase-like ATPase, C-terminal domain"/>
    <property type="match status" value="1"/>
</dbReference>
<dbReference type="Pfam" id="PF00072">
    <property type="entry name" value="Response_reg"/>
    <property type="match status" value="1"/>
</dbReference>
<evidence type="ECO:0000256" key="3">
    <source>
        <dbReference type="ARBA" id="ARBA00022553"/>
    </source>
</evidence>
<dbReference type="Pfam" id="PF02518">
    <property type="entry name" value="HATPase_c"/>
    <property type="match status" value="1"/>
</dbReference>
<evidence type="ECO:0000256" key="7">
    <source>
        <dbReference type="PROSITE-ProRule" id="PRU00169"/>
    </source>
</evidence>
<dbReference type="PROSITE" id="PS50112">
    <property type="entry name" value="PAS"/>
    <property type="match status" value="1"/>
</dbReference>
<dbReference type="InterPro" id="IPR000014">
    <property type="entry name" value="PAS"/>
</dbReference>
<accession>A0A8J6NVT3</accession>
<dbReference type="AlphaFoldDB" id="A0A8J6NVT3"/>
<dbReference type="NCBIfam" id="TIGR00229">
    <property type="entry name" value="sensory_box"/>
    <property type="match status" value="1"/>
</dbReference>
<feature type="domain" description="Histidine kinase" evidence="8">
    <location>
        <begin position="275"/>
        <end position="484"/>
    </location>
</feature>
<dbReference type="SUPFAM" id="SSF55874">
    <property type="entry name" value="ATPase domain of HSP90 chaperone/DNA topoisomerase II/histidine kinase"/>
    <property type="match status" value="1"/>
</dbReference>
<dbReference type="PRINTS" id="PR00344">
    <property type="entry name" value="BCTRLSENSOR"/>
</dbReference>
<keyword evidence="3 7" id="KW-0597">Phosphoprotein</keyword>
<dbReference type="SMART" id="SM00388">
    <property type="entry name" value="HisKA"/>
    <property type="match status" value="1"/>
</dbReference>
<dbReference type="SUPFAM" id="SSF55785">
    <property type="entry name" value="PYP-like sensor domain (PAS domain)"/>
    <property type="match status" value="1"/>
</dbReference>
<evidence type="ECO:0000256" key="4">
    <source>
        <dbReference type="ARBA" id="ARBA00023012"/>
    </source>
</evidence>
<dbReference type="CDD" id="cd00082">
    <property type="entry name" value="HisKA"/>
    <property type="match status" value="1"/>
</dbReference>
<dbReference type="SUPFAM" id="SSF47384">
    <property type="entry name" value="Homodimeric domain of signal transducing histidine kinase"/>
    <property type="match status" value="1"/>
</dbReference>
<protein>
    <recommendedName>
        <fullName evidence="2">histidine kinase</fullName>
        <ecNumber evidence="2">2.7.13.3</ecNumber>
    </recommendedName>
</protein>
<dbReference type="InterPro" id="IPR004358">
    <property type="entry name" value="Sig_transdc_His_kin-like_C"/>
</dbReference>
<evidence type="ECO:0000256" key="5">
    <source>
        <dbReference type="ARBA" id="ARBA00023015"/>
    </source>
</evidence>
<sequence>MKNTILLVDDEADIRTVMKISLTDSGYEVLAAQNGEEALRIFKSAQPQVVLTDIKMPGMDGIELLRHIKHENPDTEVVMITGHGDIDMAIMSFRHEAADFITKPISEDALEITLKRAFERIAMKQKVRECDKNRAMYDVLINELIQEDILVIGSDYRIMDINETLLSKLGLNRKDVIGQFCYKITHKQNAPCSDENHLCPLVKTLETQKPSQETHVHRDKDNNNLYCSISVYPLFENGEVIGAIELSRDITREIHMQQTMMQQEKLASIGRLSAGVAHEINNPLTTILTTSMLIQEDIGPDDPTYQELETIVKETLRCRKIVSSLLDFARETKPAKKLNSINEVISECLILTRKQAAFKDVILLQDLSPEIPDIHVDKDQIQQALINLILNAAEATNPGGTVTVSSVFNFSDEVVEVAIRDSGKGIAEEVLDKIFDPFFTTKESGTGLGLAITHGIVKRHGGIIDVESKPGHDTTITIKLPVNKGNKDVH</sequence>
<keyword evidence="4" id="KW-0902">Two-component regulatory system</keyword>
<organism evidence="11 12">
    <name type="scientific">Candidatus Desulfatibia profunda</name>
    <dbReference type="NCBI Taxonomy" id="2841695"/>
    <lineage>
        <taxon>Bacteria</taxon>
        <taxon>Pseudomonadati</taxon>
        <taxon>Thermodesulfobacteriota</taxon>
        <taxon>Desulfobacteria</taxon>
        <taxon>Desulfobacterales</taxon>
        <taxon>Desulfobacterales incertae sedis</taxon>
        <taxon>Candidatus Desulfatibia</taxon>
    </lineage>
</organism>
<dbReference type="PANTHER" id="PTHR43547">
    <property type="entry name" value="TWO-COMPONENT HISTIDINE KINASE"/>
    <property type="match status" value="1"/>
</dbReference>
<dbReference type="SMART" id="SM00387">
    <property type="entry name" value="HATPase_c"/>
    <property type="match status" value="1"/>
</dbReference>
<dbReference type="Gene3D" id="1.10.287.130">
    <property type="match status" value="1"/>
</dbReference>
<dbReference type="InterPro" id="IPR001789">
    <property type="entry name" value="Sig_transdc_resp-reg_receiver"/>
</dbReference>
<feature type="modified residue" description="4-aspartylphosphate" evidence="7">
    <location>
        <position position="53"/>
    </location>
</feature>
<evidence type="ECO:0000256" key="1">
    <source>
        <dbReference type="ARBA" id="ARBA00000085"/>
    </source>
</evidence>
<dbReference type="EMBL" id="JACNJH010000122">
    <property type="protein sequence ID" value="MBC8361126.1"/>
    <property type="molecule type" value="Genomic_DNA"/>
</dbReference>
<evidence type="ECO:0000313" key="11">
    <source>
        <dbReference type="EMBL" id="MBC8361126.1"/>
    </source>
</evidence>
<evidence type="ECO:0000259" key="8">
    <source>
        <dbReference type="PROSITE" id="PS50109"/>
    </source>
</evidence>
<dbReference type="EC" id="2.7.13.3" evidence="2"/>
<dbReference type="Pfam" id="PF13426">
    <property type="entry name" value="PAS_9"/>
    <property type="match status" value="1"/>
</dbReference>
<dbReference type="GO" id="GO:0000155">
    <property type="term" value="F:phosphorelay sensor kinase activity"/>
    <property type="evidence" value="ECO:0007669"/>
    <property type="project" value="InterPro"/>
</dbReference>
<dbReference type="InterPro" id="IPR003661">
    <property type="entry name" value="HisK_dim/P_dom"/>
</dbReference>
<dbReference type="PROSITE" id="PS50109">
    <property type="entry name" value="HIS_KIN"/>
    <property type="match status" value="1"/>
</dbReference>
<dbReference type="Proteomes" id="UP000603434">
    <property type="component" value="Unassembled WGS sequence"/>
</dbReference>
<keyword evidence="6" id="KW-0804">Transcription</keyword>
<name>A0A8J6NVT3_9BACT</name>
<dbReference type="SMART" id="SM00448">
    <property type="entry name" value="REC"/>
    <property type="match status" value="1"/>
</dbReference>
<dbReference type="CDD" id="cd00130">
    <property type="entry name" value="PAS"/>
    <property type="match status" value="1"/>
</dbReference>
<dbReference type="Pfam" id="PF00512">
    <property type="entry name" value="HisKA"/>
    <property type="match status" value="1"/>
</dbReference>
<dbReference type="InterPro" id="IPR003594">
    <property type="entry name" value="HATPase_dom"/>
</dbReference>
<dbReference type="Gene3D" id="3.30.450.20">
    <property type="entry name" value="PAS domain"/>
    <property type="match status" value="1"/>
</dbReference>
<keyword evidence="5" id="KW-0805">Transcription regulation</keyword>
<evidence type="ECO:0000256" key="6">
    <source>
        <dbReference type="ARBA" id="ARBA00023163"/>
    </source>
</evidence>
<dbReference type="FunFam" id="3.40.50.2300:FF:000018">
    <property type="entry name" value="DNA-binding transcriptional regulator NtrC"/>
    <property type="match status" value="1"/>
</dbReference>
<gene>
    <name evidence="11" type="ORF">H8E23_06990</name>
</gene>
<evidence type="ECO:0000259" key="9">
    <source>
        <dbReference type="PROSITE" id="PS50110"/>
    </source>
</evidence>
<dbReference type="PANTHER" id="PTHR43547:SF2">
    <property type="entry name" value="HYBRID SIGNAL TRANSDUCTION HISTIDINE KINASE C"/>
    <property type="match status" value="1"/>
</dbReference>
<evidence type="ECO:0000313" key="12">
    <source>
        <dbReference type="Proteomes" id="UP000603434"/>
    </source>
</evidence>
<reference evidence="11 12" key="1">
    <citation type="submission" date="2020-08" db="EMBL/GenBank/DDBJ databases">
        <title>Bridging the membrane lipid divide: bacteria of the FCB group superphylum have the potential to synthesize archaeal ether lipids.</title>
        <authorList>
            <person name="Villanueva L."/>
            <person name="Von Meijenfeldt F.A.B."/>
            <person name="Westbye A.B."/>
            <person name="Yadav S."/>
            <person name="Hopmans E.C."/>
            <person name="Dutilh B.E."/>
            <person name="Sinninghe Damste J.S."/>
        </authorList>
    </citation>
    <scope>NUCLEOTIDE SEQUENCE [LARGE SCALE GENOMIC DNA]</scope>
    <source>
        <strain evidence="11">NIOZ-UU30</strain>
    </source>
</reference>
<dbReference type="InterPro" id="IPR036890">
    <property type="entry name" value="HATPase_C_sf"/>
</dbReference>
<evidence type="ECO:0000256" key="2">
    <source>
        <dbReference type="ARBA" id="ARBA00012438"/>
    </source>
</evidence>
<evidence type="ECO:0000259" key="10">
    <source>
        <dbReference type="PROSITE" id="PS50112"/>
    </source>
</evidence>
<dbReference type="InterPro" id="IPR011006">
    <property type="entry name" value="CheY-like_superfamily"/>
</dbReference>
<dbReference type="PROSITE" id="PS50110">
    <property type="entry name" value="RESPONSE_REGULATORY"/>
    <property type="match status" value="1"/>
</dbReference>
<proteinExistence type="predicted"/>
<dbReference type="InterPro" id="IPR035965">
    <property type="entry name" value="PAS-like_dom_sf"/>
</dbReference>
<feature type="domain" description="Response regulatory" evidence="9">
    <location>
        <begin position="4"/>
        <end position="118"/>
    </location>
</feature>
<dbReference type="InterPro" id="IPR036097">
    <property type="entry name" value="HisK_dim/P_sf"/>
</dbReference>
<dbReference type="InterPro" id="IPR005467">
    <property type="entry name" value="His_kinase_dom"/>
</dbReference>
<comment type="caution">
    <text evidence="11">The sequence shown here is derived from an EMBL/GenBank/DDBJ whole genome shotgun (WGS) entry which is preliminary data.</text>
</comment>